<dbReference type="EMBL" id="JAADJT010000014">
    <property type="protein sequence ID" value="NGZ87766.1"/>
    <property type="molecule type" value="Genomic_DNA"/>
</dbReference>
<reference evidence="10 11" key="1">
    <citation type="submission" date="2020-01" db="EMBL/GenBank/DDBJ databases">
        <authorList>
            <person name="Lee S.D."/>
        </authorList>
    </citation>
    <scope>NUCLEOTIDE SEQUENCE [LARGE SCALE GENOMIC DNA]</scope>
    <source>
        <strain evidence="10 11">SAP-35</strain>
    </source>
</reference>
<comment type="similarity">
    <text evidence="2 8">Belongs to the UDP-glucose/GDP-mannose dehydrogenase family.</text>
</comment>
<evidence type="ECO:0000259" key="9">
    <source>
        <dbReference type="SMART" id="SM00984"/>
    </source>
</evidence>
<dbReference type="InterPro" id="IPR014027">
    <property type="entry name" value="UDP-Glc/GDP-Man_DH_C"/>
</dbReference>
<dbReference type="InterPro" id="IPR028357">
    <property type="entry name" value="UDPglc_DH_bac"/>
</dbReference>
<keyword evidence="11" id="KW-1185">Reference proteome</keyword>
<dbReference type="InterPro" id="IPR001732">
    <property type="entry name" value="UDP-Glc/GDP-Man_DH_N"/>
</dbReference>
<dbReference type="SMART" id="SM00984">
    <property type="entry name" value="UDPG_MGDP_dh_C"/>
    <property type="match status" value="1"/>
</dbReference>
<gene>
    <name evidence="10" type="ORF">GW587_26340</name>
</gene>
<protein>
    <recommendedName>
        <fullName evidence="4 8">UDP-glucose 6-dehydrogenase</fullName>
        <ecNumber evidence="3 8">1.1.1.22</ecNumber>
    </recommendedName>
</protein>
<accession>A0ABX0FTH5</accession>
<keyword evidence="6 8" id="KW-0520">NAD</keyword>
<comment type="caution">
    <text evidence="10">The sequence shown here is derived from an EMBL/GenBank/DDBJ whole genome shotgun (WGS) entry which is preliminary data.</text>
</comment>
<evidence type="ECO:0000256" key="5">
    <source>
        <dbReference type="ARBA" id="ARBA00023002"/>
    </source>
</evidence>
<name>A0ABX0FTH5_9BURK</name>
<organism evidence="10 11">
    <name type="scientific">Duganella aceris</name>
    <dbReference type="NCBI Taxonomy" id="2703883"/>
    <lineage>
        <taxon>Bacteria</taxon>
        <taxon>Pseudomonadati</taxon>
        <taxon>Pseudomonadota</taxon>
        <taxon>Betaproteobacteria</taxon>
        <taxon>Burkholderiales</taxon>
        <taxon>Oxalobacteraceae</taxon>
        <taxon>Telluria group</taxon>
        <taxon>Duganella</taxon>
    </lineage>
</organism>
<feature type="domain" description="UDP-glucose/GDP-mannose dehydrogenase C-terminal" evidence="9">
    <location>
        <begin position="324"/>
        <end position="434"/>
    </location>
</feature>
<dbReference type="InterPro" id="IPR017476">
    <property type="entry name" value="UDP-Glc/GDP-Man"/>
</dbReference>
<dbReference type="SUPFAM" id="SSF48179">
    <property type="entry name" value="6-phosphogluconate dehydrogenase C-terminal domain-like"/>
    <property type="match status" value="1"/>
</dbReference>
<dbReference type="InterPro" id="IPR014026">
    <property type="entry name" value="UDP-Glc/GDP-Man_DH_dimer"/>
</dbReference>
<dbReference type="PANTHER" id="PTHR43750">
    <property type="entry name" value="UDP-GLUCOSE 6-DEHYDROGENASE TUAD"/>
    <property type="match status" value="1"/>
</dbReference>
<comment type="catalytic activity">
    <reaction evidence="7 8">
        <text>UDP-alpha-D-glucose + 2 NAD(+) + H2O = UDP-alpha-D-glucuronate + 2 NADH + 3 H(+)</text>
        <dbReference type="Rhea" id="RHEA:23596"/>
        <dbReference type="ChEBI" id="CHEBI:15377"/>
        <dbReference type="ChEBI" id="CHEBI:15378"/>
        <dbReference type="ChEBI" id="CHEBI:57540"/>
        <dbReference type="ChEBI" id="CHEBI:57945"/>
        <dbReference type="ChEBI" id="CHEBI:58052"/>
        <dbReference type="ChEBI" id="CHEBI:58885"/>
        <dbReference type="EC" id="1.1.1.22"/>
    </reaction>
</comment>
<dbReference type="Gene3D" id="3.40.50.720">
    <property type="entry name" value="NAD(P)-binding Rossmann-like Domain"/>
    <property type="match status" value="2"/>
</dbReference>
<evidence type="ECO:0000256" key="7">
    <source>
        <dbReference type="ARBA" id="ARBA00047473"/>
    </source>
</evidence>
<dbReference type="SUPFAM" id="SSF51735">
    <property type="entry name" value="NAD(P)-binding Rossmann-fold domains"/>
    <property type="match status" value="1"/>
</dbReference>
<evidence type="ECO:0000256" key="2">
    <source>
        <dbReference type="ARBA" id="ARBA00006601"/>
    </source>
</evidence>
<dbReference type="EC" id="1.1.1.22" evidence="3 8"/>
<dbReference type="PIRSF" id="PIRSF500134">
    <property type="entry name" value="UDPglc_DH_bac"/>
    <property type="match status" value="1"/>
</dbReference>
<dbReference type="RefSeq" id="WP_166107886.1">
    <property type="nucleotide sequence ID" value="NZ_JAADJT010000014.1"/>
</dbReference>
<evidence type="ECO:0000256" key="6">
    <source>
        <dbReference type="ARBA" id="ARBA00023027"/>
    </source>
</evidence>
<keyword evidence="5 8" id="KW-0560">Oxidoreductase</keyword>
<evidence type="ECO:0000256" key="8">
    <source>
        <dbReference type="PIRNR" id="PIRNR000124"/>
    </source>
</evidence>
<evidence type="ECO:0000256" key="4">
    <source>
        <dbReference type="ARBA" id="ARBA00015132"/>
    </source>
</evidence>
<dbReference type="SUPFAM" id="SSF52413">
    <property type="entry name" value="UDP-glucose/GDP-mannose dehydrogenase C-terminal domain"/>
    <property type="match status" value="1"/>
</dbReference>
<evidence type="ECO:0000256" key="1">
    <source>
        <dbReference type="ARBA" id="ARBA00004701"/>
    </source>
</evidence>
<evidence type="ECO:0000313" key="10">
    <source>
        <dbReference type="EMBL" id="NGZ87766.1"/>
    </source>
</evidence>
<dbReference type="Pfam" id="PF03721">
    <property type="entry name" value="UDPG_MGDP_dh_N"/>
    <property type="match status" value="1"/>
</dbReference>
<proteinExistence type="inferred from homology"/>
<dbReference type="Pfam" id="PF03720">
    <property type="entry name" value="UDPG_MGDP_dh_C"/>
    <property type="match status" value="1"/>
</dbReference>
<evidence type="ECO:0000256" key="3">
    <source>
        <dbReference type="ARBA" id="ARBA00012954"/>
    </source>
</evidence>
<dbReference type="PIRSF" id="PIRSF000124">
    <property type="entry name" value="UDPglc_GDPman_dh"/>
    <property type="match status" value="1"/>
</dbReference>
<dbReference type="NCBIfam" id="TIGR03026">
    <property type="entry name" value="NDP-sugDHase"/>
    <property type="match status" value="1"/>
</dbReference>
<comment type="pathway">
    <text evidence="1">Nucleotide-sugar biosynthesis; UDP-alpha-D-glucuronate biosynthesis; UDP-alpha-D-glucuronate from UDP-alpha-D-glucose: step 1/1.</text>
</comment>
<dbReference type="InterPro" id="IPR036291">
    <property type="entry name" value="NAD(P)-bd_dom_sf"/>
</dbReference>
<dbReference type="Pfam" id="PF00984">
    <property type="entry name" value="UDPG_MGDP_dh"/>
    <property type="match status" value="1"/>
</dbReference>
<evidence type="ECO:0000313" key="11">
    <source>
        <dbReference type="Proteomes" id="UP000666369"/>
    </source>
</evidence>
<reference evidence="11" key="2">
    <citation type="submission" date="2023-07" db="EMBL/GenBank/DDBJ databases">
        <title>Duganella aceri sp. nov., isolated from tree sap.</title>
        <authorList>
            <person name="Kim I.S."/>
        </authorList>
    </citation>
    <scope>NUCLEOTIDE SEQUENCE [LARGE SCALE GENOMIC DNA]</scope>
    <source>
        <strain evidence="11">SAP-35</strain>
    </source>
</reference>
<dbReference type="InterPro" id="IPR036220">
    <property type="entry name" value="UDP-Glc/GDP-Man_DH_C_sf"/>
</dbReference>
<dbReference type="PROSITE" id="PS51257">
    <property type="entry name" value="PROKAR_LIPOPROTEIN"/>
    <property type="match status" value="1"/>
</dbReference>
<dbReference type="InterPro" id="IPR008927">
    <property type="entry name" value="6-PGluconate_DH-like_C_sf"/>
</dbReference>
<dbReference type="Proteomes" id="UP000666369">
    <property type="component" value="Unassembled WGS sequence"/>
</dbReference>
<dbReference type="Gene3D" id="1.20.5.100">
    <property type="entry name" value="Cytochrome c1, transmembrane anchor, C-terminal"/>
    <property type="match status" value="1"/>
</dbReference>
<dbReference type="PANTHER" id="PTHR43750:SF3">
    <property type="entry name" value="UDP-GLUCOSE 6-DEHYDROGENASE TUAD"/>
    <property type="match status" value="1"/>
</dbReference>
<sequence>MKITIIGTGYVGLVTGACLAELGNDVFCLDVDQKKIDLLNSGGIPIHEPGLDEVVARNRAAGRLQFSTDVAASVAHGEVQFIAVGTPPDEDGSADLQYVLAAARNIGKHMTGFKVVVDKSTVPVGTADRVGAALRTELDARGERLAFSVASNPEFLKEGAAVEDFMRPDRIVIGCDSTPEGDRARELLRKLYAPFNRNRERTHWMDVRSSEFTKYAANAMLATRISFMNELANLADQVGVDIEAVRHGIGSDPRIGHSFLYAGAGYGGSCFPKDVQALERTARQYDQDLLILRAVEQVNDKQKQVLGRKVVKRFGEDLSGKHFAVWGLAFKPNTDDMREAPARVLLKQLLDGGASVAVYDPVAMTEAKRVLELDLNAGELARVRFADSPMDTLTDAEALVIVTEWKAFRSPDFDKIKAALKQAVIFDGRNLFEPEVMAEAGFEYHGIGRSILTRD</sequence>